<organism evidence="1 2">
    <name type="scientific">Entomophthora muscae</name>
    <dbReference type="NCBI Taxonomy" id="34485"/>
    <lineage>
        <taxon>Eukaryota</taxon>
        <taxon>Fungi</taxon>
        <taxon>Fungi incertae sedis</taxon>
        <taxon>Zoopagomycota</taxon>
        <taxon>Entomophthoromycotina</taxon>
        <taxon>Entomophthoromycetes</taxon>
        <taxon>Entomophthorales</taxon>
        <taxon>Entomophthoraceae</taxon>
        <taxon>Entomophthora</taxon>
    </lineage>
</organism>
<proteinExistence type="predicted"/>
<name>A0ACC2TFW6_9FUNG</name>
<protein>
    <submittedName>
        <fullName evidence="1">Uncharacterized protein</fullName>
    </submittedName>
</protein>
<evidence type="ECO:0000313" key="2">
    <source>
        <dbReference type="Proteomes" id="UP001165960"/>
    </source>
</evidence>
<gene>
    <name evidence="1" type="ORF">DSO57_1016186</name>
</gene>
<accession>A0ACC2TFW6</accession>
<sequence length="381" mass="43517">MLPSLILEEILLFLEPEDVFELCVSSSDFYQAAVPILFYKHTLLELDNSYSAFLKKRGNLFKELVITSHHGYKKLKDFGISLPTTFPRLSSICLFLPSAMSAADVKEFSDECLQLKRLKHLDISAYLCEEGWDILQNLFGKLDSVYYKYYRKGTLGLWPTCKGLKKLLVPLTKYYPEELIALKNSLTCELILVNDIIPAISSSLRSNGFNRWILFEDSYASVFLKLSLCPRVTEAMGAIQDKGNLKVIFQDCYYSTDSHSDLMQIASIPDLVEQCIVYRIDTLVCRLKDLCPQNIPCIELNLDGLFHLAHQRDSKLQASKLTLGFYHGKFSNLFQWTINSFPNLQHLSISNTISKDMLPLQPNSLPNLTHFYSKAPQSDLF</sequence>
<keyword evidence="2" id="KW-1185">Reference proteome</keyword>
<evidence type="ECO:0000313" key="1">
    <source>
        <dbReference type="EMBL" id="KAJ9073475.1"/>
    </source>
</evidence>
<comment type="caution">
    <text evidence="1">The sequence shown here is derived from an EMBL/GenBank/DDBJ whole genome shotgun (WGS) entry which is preliminary data.</text>
</comment>
<dbReference type="EMBL" id="QTSX02002905">
    <property type="protein sequence ID" value="KAJ9073475.1"/>
    <property type="molecule type" value="Genomic_DNA"/>
</dbReference>
<reference evidence="1" key="1">
    <citation type="submission" date="2022-04" db="EMBL/GenBank/DDBJ databases">
        <title>Genome of the entomopathogenic fungus Entomophthora muscae.</title>
        <authorList>
            <person name="Elya C."/>
            <person name="Lovett B.R."/>
            <person name="Lee E."/>
            <person name="Macias A.M."/>
            <person name="Hajek A.E."/>
            <person name="De Bivort B.L."/>
            <person name="Kasson M.T."/>
            <person name="De Fine Licht H.H."/>
            <person name="Stajich J.E."/>
        </authorList>
    </citation>
    <scope>NUCLEOTIDE SEQUENCE</scope>
    <source>
        <strain evidence="1">Berkeley</strain>
    </source>
</reference>
<dbReference type="Proteomes" id="UP001165960">
    <property type="component" value="Unassembled WGS sequence"/>
</dbReference>